<dbReference type="AlphaFoldDB" id="A0A3G8H2F5"/>
<dbReference type="OrthoDB" id="8966483at2"/>
<gene>
    <name evidence="1" type="ORF">EHF44_09495</name>
</gene>
<evidence type="ECO:0000313" key="1">
    <source>
        <dbReference type="EMBL" id="AZG13662.1"/>
    </source>
</evidence>
<dbReference type="RefSeq" id="WP_124683516.1">
    <property type="nucleotide sequence ID" value="NZ_CP033969.1"/>
</dbReference>
<organism evidence="1 2">
    <name type="scientific">Cupriavidus pauculus</name>
    <dbReference type="NCBI Taxonomy" id="82633"/>
    <lineage>
        <taxon>Bacteria</taxon>
        <taxon>Pseudomonadati</taxon>
        <taxon>Pseudomonadota</taxon>
        <taxon>Betaproteobacteria</taxon>
        <taxon>Burkholderiales</taxon>
        <taxon>Burkholderiaceae</taxon>
        <taxon>Cupriavidus</taxon>
    </lineage>
</organism>
<reference evidence="2" key="1">
    <citation type="submission" date="2018-11" db="EMBL/GenBank/DDBJ databases">
        <title>FDA dAtabase for Regulatory Grade micrObial Sequences (FDA-ARGOS): Supporting development and validation of Infectious Disease Dx tests.</title>
        <authorList>
            <person name="Goldberg B."/>
            <person name="Campos J."/>
            <person name="Tallon L."/>
            <person name="Sadzewicz L."/>
            <person name="Zhao X."/>
            <person name="Vavikolanu K."/>
            <person name="Mehta A."/>
            <person name="Aluvathingal J."/>
            <person name="Nadendla S."/>
            <person name="Geyer C."/>
            <person name="Nandy P."/>
            <person name="Yan Y."/>
            <person name="Sichtig H."/>
        </authorList>
    </citation>
    <scope>NUCLEOTIDE SEQUENCE [LARGE SCALE GENOMIC DNA]</scope>
    <source>
        <strain evidence="2">FDAARGOS_614</strain>
    </source>
</reference>
<name>A0A3G8H2F5_9BURK</name>
<sequence length="111" mass="11438">MLVESLVCLALVGLGALPLAMLGSSWLRWSGDLERLNGTLRVVAEQAEAGPDRWTLIGGDADGIALCGAPMAGDGCAPGERFAVARLPSARAGSPFDMAAPATHVALWVRP</sequence>
<protein>
    <submittedName>
        <fullName evidence="1">Uncharacterized protein</fullName>
    </submittedName>
</protein>
<accession>A0A3G8H2F5</accession>
<dbReference type="KEGG" id="cpau:EHF44_09495"/>
<evidence type="ECO:0000313" key="2">
    <source>
        <dbReference type="Proteomes" id="UP000270411"/>
    </source>
</evidence>
<dbReference type="Proteomes" id="UP000270411">
    <property type="component" value="Chromosome 1"/>
</dbReference>
<dbReference type="EMBL" id="CP033969">
    <property type="protein sequence ID" value="AZG13662.1"/>
    <property type="molecule type" value="Genomic_DNA"/>
</dbReference>
<proteinExistence type="predicted"/>